<evidence type="ECO:0000313" key="2">
    <source>
        <dbReference type="EMBL" id="VAW33001.1"/>
    </source>
</evidence>
<accession>A0A3B0UPC5</accession>
<evidence type="ECO:0000259" key="1">
    <source>
        <dbReference type="Pfam" id="PF03129"/>
    </source>
</evidence>
<sequence>SAQFAIIIGENELSTGLITLKSLKNKDFGQKELKFDEFIEQMREFK</sequence>
<feature type="non-terminal residue" evidence="2">
    <location>
        <position position="1"/>
    </location>
</feature>
<dbReference type="AlphaFoldDB" id="A0A3B0UPC5"/>
<protein>
    <recommendedName>
        <fullName evidence="1">Anticodon-binding domain-containing protein</fullName>
    </recommendedName>
</protein>
<name>A0A3B0UPC5_9ZZZZ</name>
<organism evidence="2">
    <name type="scientific">hydrothermal vent metagenome</name>
    <dbReference type="NCBI Taxonomy" id="652676"/>
    <lineage>
        <taxon>unclassified sequences</taxon>
        <taxon>metagenomes</taxon>
        <taxon>ecological metagenomes</taxon>
    </lineage>
</organism>
<dbReference type="InterPro" id="IPR004154">
    <property type="entry name" value="Anticodon-bd"/>
</dbReference>
<dbReference type="EMBL" id="UOEW01000015">
    <property type="protein sequence ID" value="VAW33001.1"/>
    <property type="molecule type" value="Genomic_DNA"/>
</dbReference>
<dbReference type="SUPFAM" id="SSF52954">
    <property type="entry name" value="Class II aaRS ABD-related"/>
    <property type="match status" value="1"/>
</dbReference>
<dbReference type="Pfam" id="PF03129">
    <property type="entry name" value="HGTP_anticodon"/>
    <property type="match status" value="1"/>
</dbReference>
<dbReference type="Gene3D" id="3.40.50.800">
    <property type="entry name" value="Anticodon-binding domain"/>
    <property type="match status" value="1"/>
</dbReference>
<gene>
    <name evidence="2" type="ORF">MNBD_GAMMA01-1250</name>
</gene>
<proteinExistence type="predicted"/>
<dbReference type="InterPro" id="IPR036621">
    <property type="entry name" value="Anticodon-bd_dom_sf"/>
</dbReference>
<reference evidence="2" key="1">
    <citation type="submission" date="2018-06" db="EMBL/GenBank/DDBJ databases">
        <authorList>
            <person name="Zhirakovskaya E."/>
        </authorList>
    </citation>
    <scope>NUCLEOTIDE SEQUENCE</scope>
</reference>
<feature type="domain" description="Anticodon-binding" evidence="1">
    <location>
        <begin position="3"/>
        <end position="44"/>
    </location>
</feature>